<reference evidence="2" key="1">
    <citation type="submission" date="2021-01" db="EMBL/GenBank/DDBJ databases">
        <authorList>
            <person name="Corre E."/>
            <person name="Pelletier E."/>
            <person name="Niang G."/>
            <person name="Scheremetjew M."/>
            <person name="Finn R."/>
            <person name="Kale V."/>
            <person name="Holt S."/>
            <person name="Cochrane G."/>
            <person name="Meng A."/>
            <person name="Brown T."/>
            <person name="Cohen L."/>
        </authorList>
    </citation>
    <scope>NUCLEOTIDE SEQUENCE</scope>
    <source>
        <strain evidence="2">Isolate 1302-5</strain>
    </source>
</reference>
<feature type="compositionally biased region" description="Polar residues" evidence="1">
    <location>
        <begin position="304"/>
        <end position="316"/>
    </location>
</feature>
<evidence type="ECO:0008006" key="3">
    <source>
        <dbReference type="Google" id="ProtNLM"/>
    </source>
</evidence>
<sequence>MRFFFIFCHFSSLVKEGLDSLLPLVNTIVRDFWDEMKAQDLTDSVTFVQGSEFGRTLTPNGKSGTDHAWAGNYFAFGGGIDGGKILGQYPSSFGEAEPGNIGRGRLIPTTSWDSLWNGVAQWFGITDEADLNYVLPNRNNFGCRLFTDQDLYAGGTNAVAGCSGDQLLFELQVILDEARYLTPREQKELCQTLLPIVQEAVNNSTVLCMVREQRVEVVTEGGRRALSDSFSVSTEVEISYDESGLTGEVTQSLNENSGEVVQTMAEKGFFQGVTSVEDAVLMTYAPTEAPTPVPTVEPTAAPLQPSSNGVPDTQPNNNPAPVRVIFSFCLVPVRYRALSLNLTEPNCISLSTSICVRGPHRCHLP</sequence>
<evidence type="ECO:0000313" key="2">
    <source>
        <dbReference type="EMBL" id="CAE2278065.1"/>
    </source>
</evidence>
<dbReference type="Pfam" id="PF07394">
    <property type="entry name" value="DUF1501"/>
    <property type="match status" value="1"/>
</dbReference>
<dbReference type="EMBL" id="HBKQ01052386">
    <property type="protein sequence ID" value="CAE2278065.1"/>
    <property type="molecule type" value="Transcribed_RNA"/>
</dbReference>
<name>A0A7S4JY73_9STRA</name>
<accession>A0A7S4JY73</accession>
<feature type="region of interest" description="Disordered" evidence="1">
    <location>
        <begin position="290"/>
        <end position="316"/>
    </location>
</feature>
<gene>
    <name evidence="2" type="ORF">OAUR00152_LOCUS36009</name>
</gene>
<dbReference type="PANTHER" id="PTHR43737:SF1">
    <property type="entry name" value="DUF1501 DOMAIN-CONTAINING PROTEIN"/>
    <property type="match status" value="1"/>
</dbReference>
<dbReference type="PANTHER" id="PTHR43737">
    <property type="entry name" value="BLL7424 PROTEIN"/>
    <property type="match status" value="1"/>
</dbReference>
<dbReference type="AlphaFoldDB" id="A0A7S4JY73"/>
<evidence type="ECO:0000256" key="1">
    <source>
        <dbReference type="SAM" id="MobiDB-lite"/>
    </source>
</evidence>
<dbReference type="InterPro" id="IPR010869">
    <property type="entry name" value="DUF1501"/>
</dbReference>
<organism evidence="2">
    <name type="scientific">Odontella aurita</name>
    <dbReference type="NCBI Taxonomy" id="265563"/>
    <lineage>
        <taxon>Eukaryota</taxon>
        <taxon>Sar</taxon>
        <taxon>Stramenopiles</taxon>
        <taxon>Ochrophyta</taxon>
        <taxon>Bacillariophyta</taxon>
        <taxon>Mediophyceae</taxon>
        <taxon>Biddulphiophycidae</taxon>
        <taxon>Eupodiscales</taxon>
        <taxon>Odontellaceae</taxon>
        <taxon>Odontella</taxon>
    </lineage>
</organism>
<proteinExistence type="predicted"/>
<protein>
    <recommendedName>
        <fullName evidence="3">DUF1501 domain-containing protein</fullName>
    </recommendedName>
</protein>